<sequence length="111" mass="11687">MRFAISVFAAASVLALGAPASAEVSDQDYIQASRCAAIARSSKFKSPDLQAFKAFLESEEEGRTITTRRRADMAASLAKQEALTASGEKKAALEAELSGACQAFKLQLAGN</sequence>
<protein>
    <submittedName>
        <fullName evidence="2">Uncharacterized protein</fullName>
    </submittedName>
</protein>
<dbReference type="Proteomes" id="UP001597237">
    <property type="component" value="Unassembled WGS sequence"/>
</dbReference>
<feature type="chain" id="PRO_5045733151" evidence="1">
    <location>
        <begin position="23"/>
        <end position="111"/>
    </location>
</feature>
<organism evidence="2 3">
    <name type="scientific">Phenylobacterium terrae</name>
    <dbReference type="NCBI Taxonomy" id="2665495"/>
    <lineage>
        <taxon>Bacteria</taxon>
        <taxon>Pseudomonadati</taxon>
        <taxon>Pseudomonadota</taxon>
        <taxon>Alphaproteobacteria</taxon>
        <taxon>Caulobacterales</taxon>
        <taxon>Caulobacteraceae</taxon>
        <taxon>Phenylobacterium</taxon>
    </lineage>
</organism>
<reference evidence="3" key="1">
    <citation type="journal article" date="2019" name="Int. J. Syst. Evol. Microbiol.">
        <title>The Global Catalogue of Microorganisms (GCM) 10K type strain sequencing project: providing services to taxonomists for standard genome sequencing and annotation.</title>
        <authorList>
            <consortium name="The Broad Institute Genomics Platform"/>
            <consortium name="The Broad Institute Genome Sequencing Center for Infectious Disease"/>
            <person name="Wu L."/>
            <person name="Ma J."/>
        </authorList>
    </citation>
    <scope>NUCLEOTIDE SEQUENCE [LARGE SCALE GENOMIC DNA]</scope>
    <source>
        <strain evidence="3">DFY28</strain>
    </source>
</reference>
<keyword evidence="1" id="KW-0732">Signal</keyword>
<dbReference type="EMBL" id="JBHUEY010000012">
    <property type="protein sequence ID" value="MFD1785857.1"/>
    <property type="molecule type" value="Genomic_DNA"/>
</dbReference>
<dbReference type="RefSeq" id="WP_377283434.1">
    <property type="nucleotide sequence ID" value="NZ_JBHRSI010000009.1"/>
</dbReference>
<proteinExistence type="predicted"/>
<name>A0ABW4N7E4_9CAUL</name>
<keyword evidence="3" id="KW-1185">Reference proteome</keyword>
<evidence type="ECO:0000313" key="3">
    <source>
        <dbReference type="Proteomes" id="UP001597237"/>
    </source>
</evidence>
<accession>A0ABW4N7E4</accession>
<comment type="caution">
    <text evidence="2">The sequence shown here is derived from an EMBL/GenBank/DDBJ whole genome shotgun (WGS) entry which is preliminary data.</text>
</comment>
<gene>
    <name evidence="2" type="ORF">ACFSC0_20865</name>
</gene>
<evidence type="ECO:0000313" key="2">
    <source>
        <dbReference type="EMBL" id="MFD1785857.1"/>
    </source>
</evidence>
<evidence type="ECO:0000256" key="1">
    <source>
        <dbReference type="SAM" id="SignalP"/>
    </source>
</evidence>
<feature type="signal peptide" evidence="1">
    <location>
        <begin position="1"/>
        <end position="22"/>
    </location>
</feature>